<dbReference type="EMBL" id="PTJC01000006">
    <property type="protein sequence ID" value="PPK85790.1"/>
    <property type="molecule type" value="Genomic_DNA"/>
</dbReference>
<protein>
    <submittedName>
        <fullName evidence="2">tRNA U34 5-methylaminomethyl-2-thiouridine-forming methyltransferase MnmC</fullName>
    </submittedName>
</protein>
<evidence type="ECO:0000313" key="2">
    <source>
        <dbReference type="EMBL" id="PPK85790.1"/>
    </source>
</evidence>
<dbReference type="CDD" id="cd02440">
    <property type="entry name" value="AdoMet_MTases"/>
    <property type="match status" value="1"/>
</dbReference>
<dbReference type="NCBIfam" id="NF033855">
    <property type="entry name" value="tRNA_MNMC2"/>
    <property type="match status" value="1"/>
</dbReference>
<keyword evidence="3" id="KW-1185">Reference proteome</keyword>
<evidence type="ECO:0000259" key="1">
    <source>
        <dbReference type="Pfam" id="PF05430"/>
    </source>
</evidence>
<dbReference type="GO" id="GO:0004808">
    <property type="term" value="F:tRNA (5-methylaminomethyl-2-thiouridylate)(34)-methyltransferase activity"/>
    <property type="evidence" value="ECO:0007669"/>
    <property type="project" value="InterPro"/>
</dbReference>
<name>A0A2S6I3Q1_9BACT</name>
<evidence type="ECO:0000313" key="3">
    <source>
        <dbReference type="Proteomes" id="UP000237662"/>
    </source>
</evidence>
<dbReference type="GO" id="GO:0032259">
    <property type="term" value="P:methylation"/>
    <property type="evidence" value="ECO:0007669"/>
    <property type="project" value="UniProtKB-KW"/>
</dbReference>
<sequence>MEPELFTTADGSHSLRSPQFSAAYHSTHGAINESRHIYIESGLLPYLERGQAAIRVLEMGLGTGLNALLSWNHLRKFPTIRVDYTAFESFPISAEQAEQLNYPELLKIPRDPFLALHRAEFGKVLSLGEQFCFTKYRQDFLAASPTPDFDLIYYDAFAPEQQPELWTVEAMAHCARWLKPGGTLVTYCAKGQFKRNLRAAGFQVEALPGPIGKREITRANLVNLA</sequence>
<dbReference type="PANTHER" id="PTHR39963:SF1">
    <property type="entry name" value="MNMC-LIKE METHYLTRANSFERASE DOMAIN-CONTAINING PROTEIN"/>
    <property type="match status" value="1"/>
</dbReference>
<gene>
    <name evidence="2" type="ORF">CLV84_2697</name>
</gene>
<keyword evidence="2" id="KW-0808">Transferase</keyword>
<dbReference type="RefSeq" id="WP_104420278.1">
    <property type="nucleotide sequence ID" value="NZ_PTJC01000006.1"/>
</dbReference>
<accession>A0A2S6I3Q1</accession>
<dbReference type="InterPro" id="IPR047785">
    <property type="entry name" value="tRNA_MNMC2"/>
</dbReference>
<proteinExistence type="predicted"/>
<dbReference type="Gene3D" id="3.40.50.150">
    <property type="entry name" value="Vaccinia Virus protein VP39"/>
    <property type="match status" value="1"/>
</dbReference>
<reference evidence="2 3" key="1">
    <citation type="submission" date="2018-02" db="EMBL/GenBank/DDBJ databases">
        <title>Genomic Encyclopedia of Archaeal and Bacterial Type Strains, Phase II (KMG-II): from individual species to whole genera.</title>
        <authorList>
            <person name="Goeker M."/>
        </authorList>
    </citation>
    <scope>NUCLEOTIDE SEQUENCE [LARGE SCALE GENOMIC DNA]</scope>
    <source>
        <strain evidence="2 3">DSM 29526</strain>
    </source>
</reference>
<feature type="domain" description="MnmC-like methyltransferase" evidence="1">
    <location>
        <begin position="145"/>
        <end position="220"/>
    </location>
</feature>
<dbReference type="Proteomes" id="UP000237662">
    <property type="component" value="Unassembled WGS sequence"/>
</dbReference>
<dbReference type="InterPro" id="IPR008471">
    <property type="entry name" value="MnmC-like_methylTransf"/>
</dbReference>
<dbReference type="SUPFAM" id="SSF53335">
    <property type="entry name" value="S-adenosyl-L-methionine-dependent methyltransferases"/>
    <property type="match status" value="1"/>
</dbReference>
<organism evidence="2 3">
    <name type="scientific">Neolewinella xylanilytica</name>
    <dbReference type="NCBI Taxonomy" id="1514080"/>
    <lineage>
        <taxon>Bacteria</taxon>
        <taxon>Pseudomonadati</taxon>
        <taxon>Bacteroidota</taxon>
        <taxon>Saprospiria</taxon>
        <taxon>Saprospirales</taxon>
        <taxon>Lewinellaceae</taxon>
        <taxon>Neolewinella</taxon>
    </lineage>
</organism>
<dbReference type="GO" id="GO:0016645">
    <property type="term" value="F:oxidoreductase activity, acting on the CH-NH group of donors"/>
    <property type="evidence" value="ECO:0007669"/>
    <property type="project" value="InterPro"/>
</dbReference>
<dbReference type="OrthoDB" id="9786494at2"/>
<dbReference type="AlphaFoldDB" id="A0A2S6I3Q1"/>
<dbReference type="Pfam" id="PF05430">
    <property type="entry name" value="Methyltransf_30"/>
    <property type="match status" value="1"/>
</dbReference>
<comment type="caution">
    <text evidence="2">The sequence shown here is derived from an EMBL/GenBank/DDBJ whole genome shotgun (WGS) entry which is preliminary data.</text>
</comment>
<dbReference type="InterPro" id="IPR029063">
    <property type="entry name" value="SAM-dependent_MTases_sf"/>
</dbReference>
<keyword evidence="2" id="KW-0489">Methyltransferase</keyword>
<dbReference type="PANTHER" id="PTHR39963">
    <property type="entry name" value="SLL0983 PROTEIN"/>
    <property type="match status" value="1"/>
</dbReference>